<protein>
    <submittedName>
        <fullName evidence="1">Uncharacterized protein</fullName>
    </submittedName>
</protein>
<name>A0ABT7VVG4_9GAMM</name>
<reference evidence="1" key="1">
    <citation type="submission" date="2023-06" db="EMBL/GenBank/DDBJ databases">
        <title>Uncultivated large filamentous bacteria from sulfidic sediments reveal new species and different genomic features in energy metabolism and defense.</title>
        <authorList>
            <person name="Fonseca A."/>
        </authorList>
    </citation>
    <scope>NUCLEOTIDE SEQUENCE</scope>
    <source>
        <strain evidence="1">HSG4</strain>
    </source>
</reference>
<dbReference type="EMBL" id="JAUCGM010000700">
    <property type="protein sequence ID" value="MDM8563536.1"/>
    <property type="molecule type" value="Genomic_DNA"/>
</dbReference>
<organism evidence="1 2">
    <name type="scientific">Candidatus Marithioploca araucensis</name>
    <dbReference type="NCBI Taxonomy" id="70273"/>
    <lineage>
        <taxon>Bacteria</taxon>
        <taxon>Pseudomonadati</taxon>
        <taxon>Pseudomonadota</taxon>
        <taxon>Gammaproteobacteria</taxon>
        <taxon>Thiotrichales</taxon>
        <taxon>Thiotrichaceae</taxon>
        <taxon>Candidatus Marithioploca</taxon>
    </lineage>
</organism>
<evidence type="ECO:0000313" key="2">
    <source>
        <dbReference type="Proteomes" id="UP001171945"/>
    </source>
</evidence>
<dbReference type="Proteomes" id="UP001171945">
    <property type="component" value="Unassembled WGS sequence"/>
</dbReference>
<accession>A0ABT7VVG4</accession>
<evidence type="ECO:0000313" key="1">
    <source>
        <dbReference type="EMBL" id="MDM8563536.1"/>
    </source>
</evidence>
<sequence>MWWAKKKVGFAFALPTLQFNISDAGYNLTSATLAKAACLTSSN</sequence>
<keyword evidence="2" id="KW-1185">Reference proteome</keyword>
<comment type="caution">
    <text evidence="1">The sequence shown here is derived from an EMBL/GenBank/DDBJ whole genome shotgun (WGS) entry which is preliminary data.</text>
</comment>
<gene>
    <name evidence="1" type="ORF">QUF54_09300</name>
</gene>
<proteinExistence type="predicted"/>